<dbReference type="FunFam" id="3.40.140.10:FF:000025">
    <property type="entry name" value="Riboflavin biosynthesis protein RibD"/>
    <property type="match status" value="1"/>
</dbReference>
<dbReference type="InterPro" id="IPR024072">
    <property type="entry name" value="DHFR-like_dom_sf"/>
</dbReference>
<evidence type="ECO:0000256" key="7">
    <source>
        <dbReference type="ARBA" id="ARBA00022723"/>
    </source>
</evidence>
<dbReference type="InterPro" id="IPR004794">
    <property type="entry name" value="Eubact_RibD"/>
</dbReference>
<dbReference type="GO" id="GO:0008835">
    <property type="term" value="F:diaminohydroxyphosphoribosylaminopyrimidine deaminase activity"/>
    <property type="evidence" value="ECO:0007669"/>
    <property type="project" value="UniProtKB-EC"/>
</dbReference>
<comment type="similarity">
    <text evidence="5 13">In the C-terminal section; belongs to the HTP reductase family.</text>
</comment>
<feature type="binding site" evidence="15">
    <location>
        <position position="201"/>
    </location>
    <ligand>
        <name>substrate</name>
    </ligand>
</feature>
<evidence type="ECO:0000256" key="2">
    <source>
        <dbReference type="ARBA" id="ARBA00004882"/>
    </source>
</evidence>
<feature type="binding site" evidence="16">
    <location>
        <position position="69"/>
    </location>
    <ligand>
        <name>Zn(2+)</name>
        <dbReference type="ChEBI" id="CHEBI:29105"/>
        <note>catalytic</note>
    </ligand>
</feature>
<feature type="binding site" evidence="15">
    <location>
        <position position="148"/>
    </location>
    <ligand>
        <name>NADP(+)</name>
        <dbReference type="ChEBI" id="CHEBI:58349"/>
    </ligand>
</feature>
<proteinExistence type="inferred from homology"/>
<dbReference type="Gene3D" id="3.40.140.10">
    <property type="entry name" value="Cytidine Deaminase, domain 2"/>
    <property type="match status" value="1"/>
</dbReference>
<dbReference type="PROSITE" id="PS00903">
    <property type="entry name" value="CYT_DCMP_DEAMINASES_1"/>
    <property type="match status" value="1"/>
</dbReference>
<dbReference type="EC" id="3.5.4.26" evidence="13"/>
<comment type="caution">
    <text evidence="18">The sequence shown here is derived from an EMBL/GenBank/DDBJ whole genome shotgun (WGS) entry which is preliminary data.</text>
</comment>
<feature type="binding site" evidence="15">
    <location>
        <begin position="293"/>
        <end position="299"/>
    </location>
    <ligand>
        <name>NADP(+)</name>
        <dbReference type="ChEBI" id="CHEBI:58349"/>
    </ligand>
</feature>
<dbReference type="CDD" id="cd01284">
    <property type="entry name" value="Riboflavin_deaminase-reductase"/>
    <property type="match status" value="1"/>
</dbReference>
<dbReference type="EMBL" id="VIKR01000003">
    <property type="protein sequence ID" value="TQV74150.1"/>
    <property type="molecule type" value="Genomic_DNA"/>
</dbReference>
<evidence type="ECO:0000256" key="4">
    <source>
        <dbReference type="ARBA" id="ARBA00005259"/>
    </source>
</evidence>
<evidence type="ECO:0000259" key="17">
    <source>
        <dbReference type="PROSITE" id="PS51747"/>
    </source>
</evidence>
<evidence type="ECO:0000256" key="11">
    <source>
        <dbReference type="ARBA" id="ARBA00023002"/>
    </source>
</evidence>
<dbReference type="InterPro" id="IPR016192">
    <property type="entry name" value="APOBEC/CMP_deaminase_Zn-bd"/>
</dbReference>
<evidence type="ECO:0000256" key="10">
    <source>
        <dbReference type="ARBA" id="ARBA00022857"/>
    </source>
</evidence>
<dbReference type="GO" id="GO:0008703">
    <property type="term" value="F:5-amino-6-(5-phosphoribosylamino)uracil reductase activity"/>
    <property type="evidence" value="ECO:0007669"/>
    <property type="project" value="UniProtKB-EC"/>
</dbReference>
<dbReference type="Gene3D" id="3.40.430.10">
    <property type="entry name" value="Dihydrofolate Reductase, subunit A"/>
    <property type="match status" value="1"/>
</dbReference>
<feature type="binding site" evidence="16">
    <location>
        <position position="44"/>
    </location>
    <ligand>
        <name>Zn(2+)</name>
        <dbReference type="ChEBI" id="CHEBI:29105"/>
        <note>catalytic</note>
    </ligand>
</feature>
<keyword evidence="7 13" id="KW-0479">Metal-binding</keyword>
<dbReference type="GO" id="GO:0050661">
    <property type="term" value="F:NADP binding"/>
    <property type="evidence" value="ECO:0007669"/>
    <property type="project" value="InterPro"/>
</dbReference>
<dbReference type="InterPro" id="IPR016193">
    <property type="entry name" value="Cytidine_deaminase-like"/>
</dbReference>
<evidence type="ECO:0000256" key="14">
    <source>
        <dbReference type="PIRSR" id="PIRSR006769-1"/>
    </source>
</evidence>
<evidence type="ECO:0000313" key="18">
    <source>
        <dbReference type="EMBL" id="TQV74150.1"/>
    </source>
</evidence>
<dbReference type="UniPathway" id="UPA00275">
    <property type="reaction ID" value="UER00401"/>
</dbReference>
<dbReference type="PANTHER" id="PTHR38011:SF7">
    <property type="entry name" value="2,5-DIAMINO-6-RIBOSYLAMINO-4(3H)-PYRIMIDINONE 5'-PHOSPHATE REDUCTASE"/>
    <property type="match status" value="1"/>
</dbReference>
<feature type="binding site" evidence="15">
    <location>
        <position position="194"/>
    </location>
    <ligand>
        <name>NADP(+)</name>
        <dbReference type="ChEBI" id="CHEBI:58349"/>
    </ligand>
</feature>
<accession>A0A545TAB0</accession>
<dbReference type="NCBIfam" id="TIGR00227">
    <property type="entry name" value="ribD_Cterm"/>
    <property type="match status" value="1"/>
</dbReference>
<dbReference type="InterPro" id="IPR011549">
    <property type="entry name" value="RibD_C"/>
</dbReference>
<protein>
    <recommendedName>
        <fullName evidence="13">Riboflavin biosynthesis protein RibD</fullName>
    </recommendedName>
    <domain>
        <recommendedName>
            <fullName evidence="13">Diaminohydroxyphosphoribosylaminopyrimidine deaminase</fullName>
            <shortName evidence="13">DRAP deaminase</shortName>
            <ecNumber evidence="13">3.5.4.26</ecNumber>
        </recommendedName>
        <alternativeName>
            <fullName evidence="13">Riboflavin-specific deaminase</fullName>
        </alternativeName>
    </domain>
    <domain>
        <recommendedName>
            <fullName evidence="13">5-amino-6-(5-phosphoribosylamino)uracil reductase</fullName>
            <ecNumber evidence="13">1.1.1.193</ecNumber>
        </recommendedName>
        <alternativeName>
            <fullName evidence="13">HTP reductase</fullName>
        </alternativeName>
    </domain>
</protein>
<feature type="binding site" evidence="15">
    <location>
        <position position="162"/>
    </location>
    <ligand>
        <name>substrate</name>
    </ligand>
</feature>
<dbReference type="GO" id="GO:0008270">
    <property type="term" value="F:zinc ion binding"/>
    <property type="evidence" value="ECO:0007669"/>
    <property type="project" value="InterPro"/>
</dbReference>
<feature type="binding site" evidence="15">
    <location>
        <position position="291"/>
    </location>
    <ligand>
        <name>substrate</name>
    </ligand>
</feature>
<dbReference type="InterPro" id="IPR050765">
    <property type="entry name" value="Riboflavin_Biosynth_HTPR"/>
</dbReference>
<evidence type="ECO:0000256" key="16">
    <source>
        <dbReference type="PIRSR" id="PIRSR006769-3"/>
    </source>
</evidence>
<dbReference type="SUPFAM" id="SSF53597">
    <property type="entry name" value="Dihydrofolate reductase-like"/>
    <property type="match status" value="1"/>
</dbReference>
<comment type="pathway">
    <text evidence="2 13">Cofactor biosynthesis; riboflavin biosynthesis; 5-amino-6-(D-ribitylamino)uracil from GTP: step 2/4.</text>
</comment>
<evidence type="ECO:0000256" key="3">
    <source>
        <dbReference type="ARBA" id="ARBA00004910"/>
    </source>
</evidence>
<name>A0A545TAB0_9GAMM</name>
<evidence type="ECO:0000256" key="6">
    <source>
        <dbReference type="ARBA" id="ARBA00022619"/>
    </source>
</evidence>
<feature type="binding site" evidence="15">
    <location>
        <position position="164"/>
    </location>
    <ligand>
        <name>NADP(+)</name>
        <dbReference type="ChEBI" id="CHEBI:58349"/>
    </ligand>
</feature>
<comment type="similarity">
    <text evidence="4 13">In the N-terminal section; belongs to the cytidine and deoxycytidylate deaminase family.</text>
</comment>
<dbReference type="AlphaFoldDB" id="A0A545TAB0"/>
<evidence type="ECO:0000313" key="19">
    <source>
        <dbReference type="Proteomes" id="UP000317839"/>
    </source>
</evidence>
<gene>
    <name evidence="18" type="primary">ribD</name>
    <name evidence="18" type="ORF">FLL45_14605</name>
</gene>
<feature type="binding site" evidence="15">
    <location>
        <position position="198"/>
    </location>
    <ligand>
        <name>substrate</name>
    </ligand>
</feature>
<keyword evidence="9 13" id="KW-0862">Zinc</keyword>
<feature type="active site" description="Proton donor" evidence="14">
    <location>
        <position position="46"/>
    </location>
</feature>
<evidence type="ECO:0000256" key="1">
    <source>
        <dbReference type="ARBA" id="ARBA00002151"/>
    </source>
</evidence>
<feature type="binding site" evidence="15">
    <location>
        <position position="190"/>
    </location>
    <ligand>
        <name>NADP(+)</name>
        <dbReference type="ChEBI" id="CHEBI:58349"/>
    </ligand>
</feature>
<comment type="catalytic activity">
    <reaction evidence="13">
        <text>5-amino-6-(5-phospho-D-ribitylamino)uracil + NADP(+) = 5-amino-6-(5-phospho-D-ribosylamino)uracil + NADPH + H(+)</text>
        <dbReference type="Rhea" id="RHEA:17845"/>
        <dbReference type="ChEBI" id="CHEBI:15378"/>
        <dbReference type="ChEBI" id="CHEBI:57783"/>
        <dbReference type="ChEBI" id="CHEBI:58349"/>
        <dbReference type="ChEBI" id="CHEBI:58421"/>
        <dbReference type="ChEBI" id="CHEBI:58453"/>
        <dbReference type="EC" id="1.1.1.193"/>
    </reaction>
</comment>
<reference evidence="18 19" key="1">
    <citation type="submission" date="2019-06" db="EMBL/GenBank/DDBJ databases">
        <title>Draft genome of Aliikangiella marina GYP-15.</title>
        <authorList>
            <person name="Wang G."/>
        </authorList>
    </citation>
    <scope>NUCLEOTIDE SEQUENCE [LARGE SCALE GENOMIC DNA]</scope>
    <source>
        <strain evidence="18 19">GYP-15</strain>
    </source>
</reference>
<keyword evidence="11 13" id="KW-0560">Oxidoreductase</keyword>
<feature type="domain" description="CMP/dCMP-type deaminase" evidence="17">
    <location>
        <begin position="1"/>
        <end position="116"/>
    </location>
</feature>
<evidence type="ECO:0000256" key="9">
    <source>
        <dbReference type="ARBA" id="ARBA00022833"/>
    </source>
</evidence>
<dbReference type="OrthoDB" id="9800865at2"/>
<dbReference type="InterPro" id="IPR002734">
    <property type="entry name" value="RibDG_C"/>
</dbReference>
<dbReference type="GO" id="GO:0009231">
    <property type="term" value="P:riboflavin biosynthetic process"/>
    <property type="evidence" value="ECO:0007669"/>
    <property type="project" value="UniProtKB-UniPathway"/>
</dbReference>
<dbReference type="Pfam" id="PF01872">
    <property type="entry name" value="RibD_C"/>
    <property type="match status" value="1"/>
</dbReference>
<evidence type="ECO:0000256" key="8">
    <source>
        <dbReference type="ARBA" id="ARBA00022801"/>
    </source>
</evidence>
<comment type="function">
    <text evidence="1 13">Converts 2,5-diamino-6-(ribosylamino)-4(3h)-pyrimidinone 5'-phosphate into 5-amino-6-(ribosylamino)-2,4(1h,3h)-pyrimidinedione 5'-phosphate.</text>
</comment>
<feature type="binding site" evidence="16">
    <location>
        <position position="78"/>
    </location>
    <ligand>
        <name>Zn(2+)</name>
        <dbReference type="ChEBI" id="CHEBI:29105"/>
        <note>catalytic</note>
    </ligand>
</feature>
<comment type="cofactor">
    <cofactor evidence="13 16">
        <name>Zn(2+)</name>
        <dbReference type="ChEBI" id="CHEBI:29105"/>
    </cofactor>
    <text evidence="13 16">Binds 1 zinc ion.</text>
</comment>
<comment type="pathway">
    <text evidence="3 13">Cofactor biosynthesis; riboflavin biosynthesis; 5-amino-6-(D-ribitylamino)uracil from GTP: step 3/4.</text>
</comment>
<organism evidence="18 19">
    <name type="scientific">Aliikangiella marina</name>
    <dbReference type="NCBI Taxonomy" id="1712262"/>
    <lineage>
        <taxon>Bacteria</taxon>
        <taxon>Pseudomonadati</taxon>
        <taxon>Pseudomonadota</taxon>
        <taxon>Gammaproteobacteria</taxon>
        <taxon>Oceanospirillales</taxon>
        <taxon>Pleioneaceae</taxon>
        <taxon>Aliikangiella</taxon>
    </lineage>
</organism>
<evidence type="ECO:0000256" key="15">
    <source>
        <dbReference type="PIRSR" id="PIRSR006769-2"/>
    </source>
</evidence>
<keyword evidence="10 13" id="KW-0521">NADP</keyword>
<comment type="catalytic activity">
    <reaction evidence="13">
        <text>2,5-diamino-6-hydroxy-4-(5-phosphoribosylamino)-pyrimidine + H2O + H(+) = 5-amino-6-(5-phospho-D-ribosylamino)uracil + NH4(+)</text>
        <dbReference type="Rhea" id="RHEA:21868"/>
        <dbReference type="ChEBI" id="CHEBI:15377"/>
        <dbReference type="ChEBI" id="CHEBI:15378"/>
        <dbReference type="ChEBI" id="CHEBI:28938"/>
        <dbReference type="ChEBI" id="CHEBI:58453"/>
        <dbReference type="ChEBI" id="CHEBI:58614"/>
        <dbReference type="EC" id="3.5.4.26"/>
    </reaction>
</comment>
<dbReference type="NCBIfam" id="TIGR00326">
    <property type="entry name" value="eubact_ribD"/>
    <property type="match status" value="1"/>
</dbReference>
<keyword evidence="12" id="KW-0511">Multifunctional enzyme</keyword>
<keyword evidence="6 13" id="KW-0686">Riboflavin biosynthesis</keyword>
<dbReference type="Proteomes" id="UP000317839">
    <property type="component" value="Unassembled WGS sequence"/>
</dbReference>
<keyword evidence="8 13" id="KW-0378">Hydrolase</keyword>
<dbReference type="PANTHER" id="PTHR38011">
    <property type="entry name" value="DIHYDROFOLATE REDUCTASE FAMILY PROTEIN (AFU_ORTHOLOGUE AFUA_8G06820)"/>
    <property type="match status" value="1"/>
</dbReference>
<feature type="binding site" evidence="15">
    <location>
        <position position="178"/>
    </location>
    <ligand>
        <name>substrate</name>
    </ligand>
</feature>
<evidence type="ECO:0000256" key="12">
    <source>
        <dbReference type="ARBA" id="ARBA00023268"/>
    </source>
</evidence>
<keyword evidence="19" id="KW-1185">Reference proteome</keyword>
<dbReference type="PROSITE" id="PS51747">
    <property type="entry name" value="CYT_DCMP_DEAMINASES_2"/>
    <property type="match status" value="1"/>
</dbReference>
<evidence type="ECO:0000256" key="5">
    <source>
        <dbReference type="ARBA" id="ARBA00007417"/>
    </source>
</evidence>
<evidence type="ECO:0000256" key="13">
    <source>
        <dbReference type="PIRNR" id="PIRNR006769"/>
    </source>
</evidence>
<dbReference type="PIRSF" id="PIRSF006769">
    <property type="entry name" value="RibD"/>
    <property type="match status" value="1"/>
</dbReference>
<dbReference type="SUPFAM" id="SSF53927">
    <property type="entry name" value="Cytidine deaminase-like"/>
    <property type="match status" value="1"/>
</dbReference>
<dbReference type="Pfam" id="PF00383">
    <property type="entry name" value="dCMP_cyt_deam_1"/>
    <property type="match status" value="1"/>
</dbReference>
<dbReference type="EC" id="1.1.1.193" evidence="13"/>
<dbReference type="InterPro" id="IPR002125">
    <property type="entry name" value="CMP_dCMP_dom"/>
</dbReference>
<sequence>MSLALQLARKGVYTARPNPCVGCVIVNDGVIVGEGWHQQFGQAHAEINALKQAGDKARGATCYVTLEPCAHMGKTGPCANALVDAGIKQVIAAMGDPNPRVSGKGFDILRDAGIEVKVGLLEASAKLINKGFISRMQRNRPWVICKLAMSLDGRTALANGKSKWITGPAARADVQKLRARQDAIITGIGTVIADNPSLTVRAADTMEDDDPWFTEANKNGFQQPKRVLLDPNQKASGQEKVFNADTQVFWVTRRPIDSALDDHIVNWSATDALPALLEEMVKVGCNSVLLEAGHTLAGSFLKAGLIDELVVYMAPKLMGSTAMGLVSLDLDCMQDIVDLELTDLRKVGNDIRMTYQVKGD</sequence>